<gene>
    <name evidence="1" type="ORF">ACFOW6_05555</name>
</gene>
<dbReference type="PIRSF" id="PIRSF015736">
    <property type="entry name" value="MI"/>
    <property type="match status" value="1"/>
</dbReference>
<sequence length="260" mass="27157">MSGYGDIATLTASPNGAGQPRRVRIGLLALATDLASEHDLPRLLPGDVDLYTARLDYRNPVTMESLRAMAGSIGGEVAKLLPGGELDAVIYGCTSGTVAIGEAEIARLIHDVRPECPVTTPLGACREAFRALDARRIAVLTPYTPAVTQTMIAGVEAFGCEITKAACFNLESDYEMAGLSPQALLEGGREVLDGKAEALFVSCTALHASAFVSLLENQLGIPVVASNQALAWHATRLMGRADAVAGAGRLMQLPLPAESG</sequence>
<name>A0ABV8UKG3_9PROT</name>
<dbReference type="Gene3D" id="3.40.50.12500">
    <property type="match status" value="1"/>
</dbReference>
<dbReference type="Proteomes" id="UP001595799">
    <property type="component" value="Unassembled WGS sequence"/>
</dbReference>
<keyword evidence="2" id="KW-1185">Reference proteome</keyword>
<protein>
    <submittedName>
        <fullName evidence="1">Asp/Glu racemase</fullName>
    </submittedName>
</protein>
<dbReference type="InterPro" id="IPR026286">
    <property type="entry name" value="MaiA/AMDase"/>
</dbReference>
<evidence type="ECO:0000313" key="1">
    <source>
        <dbReference type="EMBL" id="MFC4351004.1"/>
    </source>
</evidence>
<comment type="caution">
    <text evidence="1">The sequence shown here is derived from an EMBL/GenBank/DDBJ whole genome shotgun (WGS) entry which is preliminary data.</text>
</comment>
<dbReference type="Pfam" id="PF17645">
    <property type="entry name" value="Amdase"/>
    <property type="match status" value="1"/>
</dbReference>
<organism evidence="1 2">
    <name type="scientific">Fodinicurvata halophila</name>
    <dbReference type="NCBI Taxonomy" id="1419723"/>
    <lineage>
        <taxon>Bacteria</taxon>
        <taxon>Pseudomonadati</taxon>
        <taxon>Pseudomonadota</taxon>
        <taxon>Alphaproteobacteria</taxon>
        <taxon>Rhodospirillales</taxon>
        <taxon>Rhodovibrionaceae</taxon>
        <taxon>Fodinicurvata</taxon>
    </lineage>
</organism>
<accession>A0ABV8UKG3</accession>
<dbReference type="PANTHER" id="PTHR40267">
    <property type="entry name" value="BLR3294 PROTEIN"/>
    <property type="match status" value="1"/>
</dbReference>
<dbReference type="InterPro" id="IPR053714">
    <property type="entry name" value="Iso_Racemase_Enz_sf"/>
</dbReference>
<proteinExistence type="predicted"/>
<dbReference type="RefSeq" id="WP_382421346.1">
    <property type="nucleotide sequence ID" value="NZ_JBHSCW010000003.1"/>
</dbReference>
<reference evidence="2" key="1">
    <citation type="journal article" date="2019" name="Int. J. Syst. Evol. Microbiol.">
        <title>The Global Catalogue of Microorganisms (GCM) 10K type strain sequencing project: providing services to taxonomists for standard genome sequencing and annotation.</title>
        <authorList>
            <consortium name="The Broad Institute Genomics Platform"/>
            <consortium name="The Broad Institute Genome Sequencing Center for Infectious Disease"/>
            <person name="Wu L."/>
            <person name="Ma J."/>
        </authorList>
    </citation>
    <scope>NUCLEOTIDE SEQUENCE [LARGE SCALE GENOMIC DNA]</scope>
    <source>
        <strain evidence="2">CECT 8472</strain>
    </source>
</reference>
<evidence type="ECO:0000313" key="2">
    <source>
        <dbReference type="Proteomes" id="UP001595799"/>
    </source>
</evidence>
<dbReference type="EMBL" id="JBHSCW010000003">
    <property type="protein sequence ID" value="MFC4351004.1"/>
    <property type="molecule type" value="Genomic_DNA"/>
</dbReference>
<dbReference type="PANTHER" id="PTHR40267:SF1">
    <property type="entry name" value="BLR3294 PROTEIN"/>
    <property type="match status" value="1"/>
</dbReference>